<evidence type="ECO:0000256" key="2">
    <source>
        <dbReference type="ARBA" id="ARBA00022475"/>
    </source>
</evidence>
<feature type="domain" description="DUF202" evidence="7">
    <location>
        <begin position="7"/>
        <end position="78"/>
    </location>
</feature>
<evidence type="ECO:0000256" key="3">
    <source>
        <dbReference type="ARBA" id="ARBA00022692"/>
    </source>
</evidence>
<keyword evidence="2" id="KW-1003">Cell membrane</keyword>
<dbReference type="PANTHER" id="PTHR34187:SF2">
    <property type="entry name" value="DUF202 DOMAIN-CONTAINING PROTEIN"/>
    <property type="match status" value="1"/>
</dbReference>
<reference evidence="8 9" key="1">
    <citation type="submission" date="2017-04" db="EMBL/GenBank/DDBJ databases">
        <title>Novel microbial lineages endemic to geothermal iron-oxide mats fill important gaps in the evolutionary history of Archaea.</title>
        <authorList>
            <person name="Jay Z.J."/>
            <person name="Beam J.P."/>
            <person name="Dlakic M."/>
            <person name="Rusch D.B."/>
            <person name="Kozubal M.A."/>
            <person name="Inskeep W.P."/>
        </authorList>
    </citation>
    <scope>NUCLEOTIDE SEQUENCE [LARGE SCALE GENOMIC DNA]</scope>
    <source>
        <strain evidence="8">BE_D</strain>
    </source>
</reference>
<evidence type="ECO:0000313" key="8">
    <source>
        <dbReference type="EMBL" id="PSO07349.1"/>
    </source>
</evidence>
<dbReference type="EMBL" id="NEXF01000271">
    <property type="protein sequence ID" value="PSO07349.1"/>
    <property type="molecule type" value="Genomic_DNA"/>
</dbReference>
<evidence type="ECO:0000256" key="5">
    <source>
        <dbReference type="ARBA" id="ARBA00023136"/>
    </source>
</evidence>
<keyword evidence="4 6" id="KW-1133">Transmembrane helix</keyword>
<dbReference type="AlphaFoldDB" id="A0A2R6C8W9"/>
<comment type="caution">
    <text evidence="8">The sequence shown here is derived from an EMBL/GenBank/DDBJ whole genome shotgun (WGS) entry which is preliminary data.</text>
</comment>
<dbReference type="Proteomes" id="UP000242015">
    <property type="component" value="Unassembled WGS sequence"/>
</dbReference>
<sequence length="111" mass="12129">MVASPSDHMANERTFLAWVRTGIALVGFGFVIAKFTLFLELIKGVKSSGHSQIFGVSMIALGALVIVYGLVIYVLNERDLKVGRYKSRYTINSIFAGLILIIAVLLALLII</sequence>
<evidence type="ECO:0000259" key="7">
    <source>
        <dbReference type="Pfam" id="PF02656"/>
    </source>
</evidence>
<dbReference type="InterPro" id="IPR003807">
    <property type="entry name" value="DUF202"/>
</dbReference>
<protein>
    <recommendedName>
        <fullName evidence="7">DUF202 domain-containing protein</fullName>
    </recommendedName>
</protein>
<dbReference type="GO" id="GO:0005886">
    <property type="term" value="C:plasma membrane"/>
    <property type="evidence" value="ECO:0007669"/>
    <property type="project" value="UniProtKB-SubCell"/>
</dbReference>
<dbReference type="Pfam" id="PF02656">
    <property type="entry name" value="DUF202"/>
    <property type="match status" value="1"/>
</dbReference>
<dbReference type="InterPro" id="IPR052053">
    <property type="entry name" value="IM_YidH-like"/>
</dbReference>
<name>A0A2R6C8W9_9ARCH</name>
<gene>
    <name evidence="8" type="ORF">B9Q04_11370</name>
</gene>
<keyword evidence="5 6" id="KW-0472">Membrane</keyword>
<feature type="transmembrane region" description="Helical" evidence="6">
    <location>
        <begin position="87"/>
        <end position="110"/>
    </location>
</feature>
<accession>A0A2R6C8W9</accession>
<evidence type="ECO:0000256" key="1">
    <source>
        <dbReference type="ARBA" id="ARBA00004651"/>
    </source>
</evidence>
<keyword evidence="3 6" id="KW-0812">Transmembrane</keyword>
<evidence type="ECO:0000313" key="9">
    <source>
        <dbReference type="Proteomes" id="UP000242015"/>
    </source>
</evidence>
<feature type="transmembrane region" description="Helical" evidence="6">
    <location>
        <begin position="53"/>
        <end position="75"/>
    </location>
</feature>
<evidence type="ECO:0000256" key="6">
    <source>
        <dbReference type="SAM" id="Phobius"/>
    </source>
</evidence>
<organism evidence="8 9">
    <name type="scientific">Candidatus Marsarchaeota G2 archaeon BE_D</name>
    <dbReference type="NCBI Taxonomy" id="1978158"/>
    <lineage>
        <taxon>Archaea</taxon>
        <taxon>Candidatus Marsarchaeota</taxon>
        <taxon>Candidatus Marsarchaeota group 2</taxon>
    </lineage>
</organism>
<feature type="transmembrane region" description="Helical" evidence="6">
    <location>
        <begin position="15"/>
        <end position="41"/>
    </location>
</feature>
<comment type="subcellular location">
    <subcellularLocation>
        <location evidence="1">Cell membrane</location>
        <topology evidence="1">Multi-pass membrane protein</topology>
    </subcellularLocation>
</comment>
<dbReference type="PANTHER" id="PTHR34187">
    <property type="entry name" value="FGR18P"/>
    <property type="match status" value="1"/>
</dbReference>
<proteinExistence type="predicted"/>
<evidence type="ECO:0000256" key="4">
    <source>
        <dbReference type="ARBA" id="ARBA00022989"/>
    </source>
</evidence>